<feature type="compositionally biased region" description="Polar residues" evidence="1">
    <location>
        <begin position="41"/>
        <end position="52"/>
    </location>
</feature>
<dbReference type="AlphaFoldDB" id="A0A4S8L1H4"/>
<gene>
    <name evidence="2" type="ORF">K435DRAFT_784675</name>
</gene>
<name>A0A4S8L1H4_DENBC</name>
<dbReference type="EMBL" id="ML179744">
    <property type="protein sequence ID" value="THU82269.1"/>
    <property type="molecule type" value="Genomic_DNA"/>
</dbReference>
<proteinExistence type="predicted"/>
<evidence type="ECO:0000313" key="3">
    <source>
        <dbReference type="Proteomes" id="UP000297245"/>
    </source>
</evidence>
<dbReference type="Proteomes" id="UP000297245">
    <property type="component" value="Unassembled WGS sequence"/>
</dbReference>
<protein>
    <submittedName>
        <fullName evidence="2">Uncharacterized protein</fullName>
    </submittedName>
</protein>
<feature type="compositionally biased region" description="Basic residues" evidence="1">
    <location>
        <begin position="1"/>
        <end position="11"/>
    </location>
</feature>
<keyword evidence="3" id="KW-1185">Reference proteome</keyword>
<reference evidence="2 3" key="1">
    <citation type="journal article" date="2019" name="Nat. Ecol. Evol.">
        <title>Megaphylogeny resolves global patterns of mushroom evolution.</title>
        <authorList>
            <person name="Varga T."/>
            <person name="Krizsan K."/>
            <person name="Foldi C."/>
            <person name="Dima B."/>
            <person name="Sanchez-Garcia M."/>
            <person name="Sanchez-Ramirez S."/>
            <person name="Szollosi G.J."/>
            <person name="Szarkandi J.G."/>
            <person name="Papp V."/>
            <person name="Albert L."/>
            <person name="Andreopoulos W."/>
            <person name="Angelini C."/>
            <person name="Antonin V."/>
            <person name="Barry K.W."/>
            <person name="Bougher N.L."/>
            <person name="Buchanan P."/>
            <person name="Buyck B."/>
            <person name="Bense V."/>
            <person name="Catcheside P."/>
            <person name="Chovatia M."/>
            <person name="Cooper J."/>
            <person name="Damon W."/>
            <person name="Desjardin D."/>
            <person name="Finy P."/>
            <person name="Geml J."/>
            <person name="Haridas S."/>
            <person name="Hughes K."/>
            <person name="Justo A."/>
            <person name="Karasinski D."/>
            <person name="Kautmanova I."/>
            <person name="Kiss B."/>
            <person name="Kocsube S."/>
            <person name="Kotiranta H."/>
            <person name="LaButti K.M."/>
            <person name="Lechner B.E."/>
            <person name="Liimatainen K."/>
            <person name="Lipzen A."/>
            <person name="Lukacs Z."/>
            <person name="Mihaltcheva S."/>
            <person name="Morgado L.N."/>
            <person name="Niskanen T."/>
            <person name="Noordeloos M.E."/>
            <person name="Ohm R.A."/>
            <person name="Ortiz-Santana B."/>
            <person name="Ovrebo C."/>
            <person name="Racz N."/>
            <person name="Riley R."/>
            <person name="Savchenko A."/>
            <person name="Shiryaev A."/>
            <person name="Soop K."/>
            <person name="Spirin V."/>
            <person name="Szebenyi C."/>
            <person name="Tomsovsky M."/>
            <person name="Tulloss R.E."/>
            <person name="Uehling J."/>
            <person name="Grigoriev I.V."/>
            <person name="Vagvolgyi C."/>
            <person name="Papp T."/>
            <person name="Martin F.M."/>
            <person name="Miettinen O."/>
            <person name="Hibbett D.S."/>
            <person name="Nagy L.G."/>
        </authorList>
    </citation>
    <scope>NUCLEOTIDE SEQUENCE [LARGE SCALE GENOMIC DNA]</scope>
    <source>
        <strain evidence="2 3">CBS 962.96</strain>
    </source>
</reference>
<feature type="region of interest" description="Disordered" evidence="1">
    <location>
        <begin position="1"/>
        <end position="52"/>
    </location>
</feature>
<sequence>MPGRPPKRKRNTTGLRNQGEHTVPTPEPQEDTEGKLPAPQFKQTEYFTQSDR</sequence>
<accession>A0A4S8L1H4</accession>
<evidence type="ECO:0000256" key="1">
    <source>
        <dbReference type="SAM" id="MobiDB-lite"/>
    </source>
</evidence>
<evidence type="ECO:0000313" key="2">
    <source>
        <dbReference type="EMBL" id="THU82269.1"/>
    </source>
</evidence>
<organism evidence="2 3">
    <name type="scientific">Dendrothele bispora (strain CBS 962.96)</name>
    <dbReference type="NCBI Taxonomy" id="1314807"/>
    <lineage>
        <taxon>Eukaryota</taxon>
        <taxon>Fungi</taxon>
        <taxon>Dikarya</taxon>
        <taxon>Basidiomycota</taxon>
        <taxon>Agaricomycotina</taxon>
        <taxon>Agaricomycetes</taxon>
        <taxon>Agaricomycetidae</taxon>
        <taxon>Agaricales</taxon>
        <taxon>Agaricales incertae sedis</taxon>
        <taxon>Dendrothele</taxon>
    </lineage>
</organism>